<comment type="catalytic activity">
    <reaction evidence="7 8">
        <text>5-O-(1-carboxyvinyl)-3-phosphoshikimate = chorismate + phosphate</text>
        <dbReference type="Rhea" id="RHEA:21020"/>
        <dbReference type="ChEBI" id="CHEBI:29748"/>
        <dbReference type="ChEBI" id="CHEBI:43474"/>
        <dbReference type="ChEBI" id="CHEBI:57701"/>
        <dbReference type="EC" id="4.2.3.5"/>
    </reaction>
</comment>
<dbReference type="GO" id="GO:0009423">
    <property type="term" value="P:chorismate biosynthetic process"/>
    <property type="evidence" value="ECO:0007669"/>
    <property type="project" value="UniProtKB-UniRule"/>
</dbReference>
<protein>
    <recommendedName>
        <fullName evidence="3 7">Chorismate synthase</fullName>
        <shortName evidence="7">CS</shortName>
        <ecNumber evidence="3 7">4.2.3.5</ecNumber>
    </recommendedName>
    <alternativeName>
        <fullName evidence="7">5-enolpyruvylshikimate-3-phosphate phospholyase</fullName>
    </alternativeName>
</protein>
<dbReference type="PANTHER" id="PTHR21085:SF0">
    <property type="entry name" value="CHORISMATE SYNTHASE"/>
    <property type="match status" value="1"/>
</dbReference>
<dbReference type="CDD" id="cd07304">
    <property type="entry name" value="Chorismate_synthase"/>
    <property type="match status" value="1"/>
</dbReference>
<dbReference type="PANTHER" id="PTHR21085">
    <property type="entry name" value="CHORISMATE SYNTHASE"/>
    <property type="match status" value="1"/>
</dbReference>
<dbReference type="UniPathway" id="UPA00053">
    <property type="reaction ID" value="UER00090"/>
</dbReference>
<comment type="function">
    <text evidence="7">Catalyzes the anti-1,4-elimination of the C-3 phosphate and the C-6 proR hydrogen from 5-enolpyruvylshikimate-3-phosphate (EPSP) to yield chorismate, which is the branch point compound that serves as the starting substrate for the three terminal pathways of aromatic amino acid biosynthesis. This reaction introduces a second double bond into the aromatic ring system.</text>
</comment>
<dbReference type="SUPFAM" id="SSF103263">
    <property type="entry name" value="Chorismate synthase, AroC"/>
    <property type="match status" value="1"/>
</dbReference>
<comment type="cofactor">
    <cofactor evidence="7 8">
        <name>FMNH2</name>
        <dbReference type="ChEBI" id="CHEBI:57618"/>
    </cofactor>
    <text evidence="7 8">Reduced FMN (FMNH(2)).</text>
</comment>
<dbReference type="InterPro" id="IPR000453">
    <property type="entry name" value="Chorismate_synth"/>
</dbReference>
<keyword evidence="7" id="KW-0521">NADP</keyword>
<comment type="similarity">
    <text evidence="2 7 8">Belongs to the chorismate synthase family.</text>
</comment>
<evidence type="ECO:0000256" key="2">
    <source>
        <dbReference type="ARBA" id="ARBA00008014"/>
    </source>
</evidence>
<feature type="binding site" evidence="7">
    <location>
        <begin position="251"/>
        <end position="252"/>
    </location>
    <ligand>
        <name>FMN</name>
        <dbReference type="ChEBI" id="CHEBI:58210"/>
    </ligand>
</feature>
<dbReference type="PROSITE" id="PS00788">
    <property type="entry name" value="CHORISMATE_SYNTHASE_2"/>
    <property type="match status" value="1"/>
</dbReference>
<dbReference type="PROSITE" id="PS00787">
    <property type="entry name" value="CHORISMATE_SYNTHASE_1"/>
    <property type="match status" value="1"/>
</dbReference>
<evidence type="ECO:0000313" key="10">
    <source>
        <dbReference type="Proteomes" id="UP000033965"/>
    </source>
</evidence>
<feature type="binding site" evidence="7">
    <location>
        <position position="48"/>
    </location>
    <ligand>
        <name>NADP(+)</name>
        <dbReference type="ChEBI" id="CHEBI:58349"/>
    </ligand>
</feature>
<dbReference type="InterPro" id="IPR035904">
    <property type="entry name" value="Chorismate_synth_AroC_sf"/>
</dbReference>
<dbReference type="NCBIfam" id="TIGR00033">
    <property type="entry name" value="aroC"/>
    <property type="match status" value="1"/>
</dbReference>
<evidence type="ECO:0000256" key="1">
    <source>
        <dbReference type="ARBA" id="ARBA00005044"/>
    </source>
</evidence>
<dbReference type="NCBIfam" id="NF003793">
    <property type="entry name" value="PRK05382.1"/>
    <property type="match status" value="1"/>
</dbReference>
<evidence type="ECO:0000256" key="8">
    <source>
        <dbReference type="RuleBase" id="RU000605"/>
    </source>
</evidence>
<dbReference type="Proteomes" id="UP000033965">
    <property type="component" value="Unassembled WGS sequence"/>
</dbReference>
<evidence type="ECO:0000256" key="6">
    <source>
        <dbReference type="ARBA" id="ARBA00023239"/>
    </source>
</evidence>
<comment type="pathway">
    <text evidence="1 7 8">Metabolic intermediate biosynthesis; chorismate biosynthesis; chorismate from D-erythrose 4-phosphate and phosphoenolpyruvate: step 7/7.</text>
</comment>
<dbReference type="GO" id="GO:0008652">
    <property type="term" value="P:amino acid biosynthetic process"/>
    <property type="evidence" value="ECO:0007669"/>
    <property type="project" value="UniProtKB-KW"/>
</dbReference>
<keyword evidence="7" id="KW-0288">FMN</keyword>
<evidence type="ECO:0000256" key="5">
    <source>
        <dbReference type="ARBA" id="ARBA00023141"/>
    </source>
</evidence>
<gene>
    <name evidence="7" type="primary">aroC</name>
    <name evidence="9" type="ORF">UY44_C0007G0041</name>
</gene>
<comment type="subunit">
    <text evidence="7">Homotetramer.</text>
</comment>
<dbReference type="GO" id="GO:0004107">
    <property type="term" value="F:chorismate synthase activity"/>
    <property type="evidence" value="ECO:0007669"/>
    <property type="project" value="UniProtKB-UniRule"/>
</dbReference>
<feature type="binding site" evidence="7">
    <location>
        <position position="337"/>
    </location>
    <ligand>
        <name>FMN</name>
        <dbReference type="ChEBI" id="CHEBI:58210"/>
    </ligand>
</feature>
<dbReference type="Pfam" id="PF01264">
    <property type="entry name" value="Chorismate_synt"/>
    <property type="match status" value="1"/>
</dbReference>
<feature type="binding site" evidence="7">
    <location>
        <position position="296"/>
    </location>
    <ligand>
        <name>FMN</name>
        <dbReference type="ChEBI" id="CHEBI:58210"/>
    </ligand>
</feature>
<dbReference type="GO" id="GO:0009073">
    <property type="term" value="P:aromatic amino acid family biosynthetic process"/>
    <property type="evidence" value="ECO:0007669"/>
    <property type="project" value="UniProtKB-KW"/>
</dbReference>
<dbReference type="EMBL" id="LCPZ01000007">
    <property type="protein sequence ID" value="KKW08779.1"/>
    <property type="molecule type" value="Genomic_DNA"/>
</dbReference>
<evidence type="ECO:0000313" key="9">
    <source>
        <dbReference type="EMBL" id="KKW08779.1"/>
    </source>
</evidence>
<keyword evidence="4 7" id="KW-0028">Amino-acid biosynthesis</keyword>
<dbReference type="AlphaFoldDB" id="A0A0G1YQZ4"/>
<keyword evidence="7" id="KW-0274">FAD</keyword>
<dbReference type="FunFam" id="3.60.150.10:FF:000003">
    <property type="entry name" value="Chorismate synthase"/>
    <property type="match status" value="1"/>
</dbReference>
<dbReference type="HAMAP" id="MF_00300">
    <property type="entry name" value="Chorismate_synth"/>
    <property type="match status" value="1"/>
</dbReference>
<keyword evidence="7" id="KW-0285">Flavoprotein</keyword>
<accession>A0A0G1YQZ4</accession>
<dbReference type="GO" id="GO:0010181">
    <property type="term" value="F:FMN binding"/>
    <property type="evidence" value="ECO:0007669"/>
    <property type="project" value="TreeGrafter"/>
</dbReference>
<dbReference type="Gene3D" id="3.60.150.10">
    <property type="entry name" value="Chorismate synthase AroC"/>
    <property type="match status" value="1"/>
</dbReference>
<organism evidence="9 10">
    <name type="scientific">Candidatus Kaiserbacteria bacterium GW2011_GWA2_49_19</name>
    <dbReference type="NCBI Taxonomy" id="1618669"/>
    <lineage>
        <taxon>Bacteria</taxon>
        <taxon>Candidatus Kaiseribacteriota</taxon>
    </lineage>
</organism>
<dbReference type="GO" id="GO:0005829">
    <property type="term" value="C:cytosol"/>
    <property type="evidence" value="ECO:0007669"/>
    <property type="project" value="TreeGrafter"/>
</dbReference>
<name>A0A0G1YQZ4_9BACT</name>
<proteinExistence type="inferred from homology"/>
<dbReference type="PATRIC" id="fig|1618669.3.peg.313"/>
<feature type="binding site" evidence="7">
    <location>
        <begin position="125"/>
        <end position="127"/>
    </location>
    <ligand>
        <name>FMN</name>
        <dbReference type="ChEBI" id="CHEBI:58210"/>
    </ligand>
</feature>
<dbReference type="InterPro" id="IPR020541">
    <property type="entry name" value="Chorismate_synthase_CS"/>
</dbReference>
<feature type="binding site" evidence="7">
    <location>
        <position position="54"/>
    </location>
    <ligand>
        <name>NADP(+)</name>
        <dbReference type="ChEBI" id="CHEBI:58349"/>
    </ligand>
</feature>
<feature type="binding site" evidence="7">
    <location>
        <begin position="311"/>
        <end position="315"/>
    </location>
    <ligand>
        <name>FMN</name>
        <dbReference type="ChEBI" id="CHEBI:58210"/>
    </ligand>
</feature>
<evidence type="ECO:0000256" key="4">
    <source>
        <dbReference type="ARBA" id="ARBA00022605"/>
    </source>
</evidence>
<evidence type="ECO:0000256" key="7">
    <source>
        <dbReference type="HAMAP-Rule" id="MF_00300"/>
    </source>
</evidence>
<sequence length="370" mass="39795">MAGNSFGQLFRITTFGESHGGAVGVVVDGCPPGIEITEEEIQVQLDRRKPGQSKITTPRKEPDIVKILSGYFQGKTTGTPILLIAYNEEFESDDYLELKDVYRPSHADFTYEAKYGFRDWRGSGRASARETLARVAAAAIAQKYLSAIGGSASGGKNTGIEFISYVEQVGDIKANVDFNSVTAKDVESNIIRCPDQKVAERMIELVEKVKADGDSIGGIIQGVIKNVPAGLGEPVFDKISADLGKAMLSINAVKGFDIGLGFRSVGMRGSEHNDAFYTDKSGNVRTKTNNAGGTLGGISSGETIHFRVVFKPVSTIKKEQDTVNTKGEATKLEASGRHDPCVLPRAVPIVDAMGALVIMDHYLRNKAQNS</sequence>
<dbReference type="EC" id="4.2.3.5" evidence="3 7"/>
<comment type="caution">
    <text evidence="9">The sequence shown here is derived from an EMBL/GenBank/DDBJ whole genome shotgun (WGS) entry which is preliminary data.</text>
</comment>
<reference evidence="9 10" key="1">
    <citation type="journal article" date="2015" name="Nature">
        <title>rRNA introns, odd ribosomes, and small enigmatic genomes across a large radiation of phyla.</title>
        <authorList>
            <person name="Brown C.T."/>
            <person name="Hug L.A."/>
            <person name="Thomas B.C."/>
            <person name="Sharon I."/>
            <person name="Castelle C.J."/>
            <person name="Singh A."/>
            <person name="Wilkins M.J."/>
            <person name="Williams K.H."/>
            <person name="Banfield J.F."/>
        </authorList>
    </citation>
    <scope>NUCLEOTIDE SEQUENCE [LARGE SCALE GENOMIC DNA]</scope>
</reference>
<evidence type="ECO:0000256" key="3">
    <source>
        <dbReference type="ARBA" id="ARBA00013036"/>
    </source>
</evidence>
<keyword evidence="5 7" id="KW-0057">Aromatic amino acid biosynthesis</keyword>
<keyword evidence="6 7" id="KW-0456">Lyase</keyword>
<dbReference type="PIRSF" id="PIRSF001456">
    <property type="entry name" value="Chorismate_synth"/>
    <property type="match status" value="1"/>
</dbReference>